<reference evidence="2 3" key="1">
    <citation type="journal article" date="2012" name="J. Bacteriol.">
        <title>Genome sequence of cold-adapted Pseudomonas mandelii strain JR-1.</title>
        <authorList>
            <person name="Jang S.H."/>
            <person name="Kim J."/>
            <person name="Kim J."/>
            <person name="Hong S."/>
            <person name="Lee C."/>
        </authorList>
    </citation>
    <scope>NUCLEOTIDE SEQUENCE [LARGE SCALE GENOMIC DNA]</scope>
    <source>
        <strain evidence="2 3">JR-1</strain>
    </source>
</reference>
<proteinExistence type="predicted"/>
<feature type="signal peptide" evidence="1">
    <location>
        <begin position="1"/>
        <end position="21"/>
    </location>
</feature>
<evidence type="ECO:0000313" key="2">
    <source>
        <dbReference type="EMBL" id="AHZ67109.1"/>
    </source>
</evidence>
<evidence type="ECO:0000256" key="1">
    <source>
        <dbReference type="SAM" id="SignalP"/>
    </source>
</evidence>
<dbReference type="OrthoDB" id="9793561at2"/>
<dbReference type="NCBIfam" id="TIGR02001">
    <property type="entry name" value="gcw_chp"/>
    <property type="match status" value="1"/>
</dbReference>
<dbReference type="RefSeq" id="WP_010461013.1">
    <property type="nucleotide sequence ID" value="NZ_CP005960.1"/>
</dbReference>
<organism evidence="2 3">
    <name type="scientific">Pseudomonas mandelii JR-1</name>
    <dbReference type="NCBI Taxonomy" id="1147786"/>
    <lineage>
        <taxon>Bacteria</taxon>
        <taxon>Pseudomonadati</taxon>
        <taxon>Pseudomonadota</taxon>
        <taxon>Gammaproteobacteria</taxon>
        <taxon>Pseudomonadales</taxon>
        <taxon>Pseudomonadaceae</taxon>
        <taxon>Pseudomonas</taxon>
    </lineage>
</organism>
<evidence type="ECO:0000313" key="3">
    <source>
        <dbReference type="Proteomes" id="UP000026913"/>
    </source>
</evidence>
<keyword evidence="1" id="KW-0732">Signal</keyword>
<feature type="chain" id="PRO_5001530414" description="Lipoprotein" evidence="1">
    <location>
        <begin position="22"/>
        <end position="254"/>
    </location>
</feature>
<evidence type="ECO:0008006" key="4">
    <source>
        <dbReference type="Google" id="ProtNLM"/>
    </source>
</evidence>
<protein>
    <recommendedName>
        <fullName evidence="4">Lipoprotein</fullName>
    </recommendedName>
</protein>
<dbReference type="AlphaFoldDB" id="A0A024E2E3"/>
<dbReference type="KEGG" id="pman:OU5_0030"/>
<name>A0A024E2E3_9PSED</name>
<dbReference type="Proteomes" id="UP000026913">
    <property type="component" value="Chromosome"/>
</dbReference>
<dbReference type="HOGENOM" id="CLU_074587_2_0_6"/>
<dbReference type="EMBL" id="CP005960">
    <property type="protein sequence ID" value="AHZ67109.1"/>
    <property type="molecule type" value="Genomic_DNA"/>
</dbReference>
<sequence>MKAFTLFALGSLSLLPLSSQALPLNDDFALLVDLTLASDYRTRGISQTQNDPAVQAGLTLAHSSGLYLGAWSSNVDFGGGLKARQEVDYYAGWLWQATDAVSLDLGYLKYAYTRESQFNQGETYAILSAYGVKLAAYYSADAPGIDSKQSSLYSYVGYETELPYDTGLELRYGNMDFKDPHLYSMSGQAEDSYREWEVKLSHELAGVMLGLSYIDTDLSKNQCVSNWGYGDVCTATVVASLSKSFCPPQDCVEA</sequence>
<accession>A0A024E2E3</accession>
<gene>
    <name evidence="2" type="ORF">OU5_0030</name>
</gene>
<dbReference type="InterPro" id="IPR010239">
    <property type="entry name" value="CHP02001"/>
</dbReference>
<dbReference type="Pfam" id="PF09694">
    <property type="entry name" value="Gcw_chp"/>
    <property type="match status" value="1"/>
</dbReference>